<protein>
    <recommendedName>
        <fullName evidence="8">Rhodopsin domain-containing protein</fullName>
    </recommendedName>
</protein>
<evidence type="ECO:0000313" key="10">
    <source>
        <dbReference type="Proteomes" id="UP001446871"/>
    </source>
</evidence>
<organism evidence="9 10">
    <name type="scientific">Apiospora saccharicola</name>
    <dbReference type="NCBI Taxonomy" id="335842"/>
    <lineage>
        <taxon>Eukaryota</taxon>
        <taxon>Fungi</taxon>
        <taxon>Dikarya</taxon>
        <taxon>Ascomycota</taxon>
        <taxon>Pezizomycotina</taxon>
        <taxon>Sordariomycetes</taxon>
        <taxon>Xylariomycetidae</taxon>
        <taxon>Amphisphaeriales</taxon>
        <taxon>Apiosporaceae</taxon>
        <taxon>Apiospora</taxon>
    </lineage>
</organism>
<name>A0ABR1U4R0_9PEZI</name>
<evidence type="ECO:0000256" key="6">
    <source>
        <dbReference type="SAM" id="MobiDB-lite"/>
    </source>
</evidence>
<evidence type="ECO:0000256" key="4">
    <source>
        <dbReference type="ARBA" id="ARBA00023136"/>
    </source>
</evidence>
<evidence type="ECO:0000256" key="7">
    <source>
        <dbReference type="SAM" id="Phobius"/>
    </source>
</evidence>
<keyword evidence="3 7" id="KW-1133">Transmembrane helix</keyword>
<keyword evidence="4 7" id="KW-0472">Membrane</keyword>
<sequence length="381" mass="42357">MTTVPHQGDLVRAAETNRIWLFGVTIAIHILAWIFCILRMYTRLVLVRSFGKDDVLMIASLVFVCGGGMTTLLIAGTKYGWGRHFDTLTQQQKNGYLMMMAFHGIFSSITAFGFLKLSIAFSLLRLNGKEGYWDKTVQAKCISLQKFNMFAYTNTFCNIFTDFAFATLPIPMIWRLQMPTRARVYLLGIFSMGYLTISLGVLKVVFQMAPSLQTSDRTFIDFPRFWGFLEGNMGICVACAPTLKRLVGGRLKINTHNSPGSSRYGSGGSHPPSHPFGSKDARARRSGYIQTNGEQTDRDGKPADENIELNVRNTTYRQREKTDNALAADSSHTGYDRNVVTSAWPTHLGSPSGSEDTLLGGETGTKGSILRTTEVTVHHDD</sequence>
<dbReference type="PANTHER" id="PTHR33048">
    <property type="entry name" value="PTH11-LIKE INTEGRAL MEMBRANE PROTEIN (AFU_ORTHOLOGUE AFUA_5G11245)"/>
    <property type="match status" value="1"/>
</dbReference>
<evidence type="ECO:0000256" key="1">
    <source>
        <dbReference type="ARBA" id="ARBA00004141"/>
    </source>
</evidence>
<dbReference type="Pfam" id="PF20684">
    <property type="entry name" value="Fung_rhodopsin"/>
    <property type="match status" value="2"/>
</dbReference>
<keyword evidence="10" id="KW-1185">Reference proteome</keyword>
<comment type="caution">
    <text evidence="9">The sequence shown here is derived from an EMBL/GenBank/DDBJ whole genome shotgun (WGS) entry which is preliminary data.</text>
</comment>
<gene>
    <name evidence="9" type="ORF">PG996_012239</name>
</gene>
<dbReference type="Proteomes" id="UP001446871">
    <property type="component" value="Unassembled WGS sequence"/>
</dbReference>
<feature type="region of interest" description="Disordered" evidence="6">
    <location>
        <begin position="311"/>
        <end position="367"/>
    </location>
</feature>
<feature type="transmembrane region" description="Helical" evidence="7">
    <location>
        <begin position="20"/>
        <end position="42"/>
    </location>
</feature>
<feature type="compositionally biased region" description="Polar residues" evidence="6">
    <location>
        <begin position="339"/>
        <end position="355"/>
    </location>
</feature>
<feature type="domain" description="Rhodopsin" evidence="8">
    <location>
        <begin position="131"/>
        <end position="247"/>
    </location>
</feature>
<dbReference type="InterPro" id="IPR049326">
    <property type="entry name" value="Rhodopsin_dom_fungi"/>
</dbReference>
<feature type="transmembrane region" description="Helical" evidence="7">
    <location>
        <begin position="54"/>
        <end position="75"/>
    </location>
</feature>
<comment type="subcellular location">
    <subcellularLocation>
        <location evidence="1">Membrane</location>
        <topology evidence="1">Multi-pass membrane protein</topology>
    </subcellularLocation>
</comment>
<feature type="compositionally biased region" description="Low complexity" evidence="6">
    <location>
        <begin position="258"/>
        <end position="276"/>
    </location>
</feature>
<comment type="similarity">
    <text evidence="5">Belongs to the SAT4 family.</text>
</comment>
<accession>A0ABR1U4R0</accession>
<keyword evidence="2 7" id="KW-0812">Transmembrane</keyword>
<proteinExistence type="inferred from homology"/>
<evidence type="ECO:0000256" key="3">
    <source>
        <dbReference type="ARBA" id="ARBA00022989"/>
    </source>
</evidence>
<dbReference type="PANTHER" id="PTHR33048:SF167">
    <property type="entry name" value="INTEGRAL MEMBRANE PROTEIN"/>
    <property type="match status" value="1"/>
</dbReference>
<evidence type="ECO:0000313" key="9">
    <source>
        <dbReference type="EMBL" id="KAK8052938.1"/>
    </source>
</evidence>
<dbReference type="EMBL" id="JAQQWM010000008">
    <property type="protein sequence ID" value="KAK8052938.1"/>
    <property type="molecule type" value="Genomic_DNA"/>
</dbReference>
<feature type="transmembrane region" description="Helical" evidence="7">
    <location>
        <begin position="95"/>
        <end position="115"/>
    </location>
</feature>
<feature type="domain" description="Rhodopsin" evidence="8">
    <location>
        <begin position="38"/>
        <end position="127"/>
    </location>
</feature>
<feature type="region of interest" description="Disordered" evidence="6">
    <location>
        <begin position="257"/>
        <end position="281"/>
    </location>
</feature>
<evidence type="ECO:0000256" key="2">
    <source>
        <dbReference type="ARBA" id="ARBA00022692"/>
    </source>
</evidence>
<evidence type="ECO:0000259" key="8">
    <source>
        <dbReference type="Pfam" id="PF20684"/>
    </source>
</evidence>
<evidence type="ECO:0000256" key="5">
    <source>
        <dbReference type="ARBA" id="ARBA00038359"/>
    </source>
</evidence>
<feature type="transmembrane region" description="Helical" evidence="7">
    <location>
        <begin position="184"/>
        <end position="205"/>
    </location>
</feature>
<reference evidence="9 10" key="1">
    <citation type="submission" date="2023-01" db="EMBL/GenBank/DDBJ databases">
        <title>Analysis of 21 Apiospora genomes using comparative genomics revels a genus with tremendous synthesis potential of carbohydrate active enzymes and secondary metabolites.</title>
        <authorList>
            <person name="Sorensen T."/>
        </authorList>
    </citation>
    <scope>NUCLEOTIDE SEQUENCE [LARGE SCALE GENOMIC DNA]</scope>
    <source>
        <strain evidence="9 10">CBS 83171</strain>
    </source>
</reference>
<dbReference type="InterPro" id="IPR052337">
    <property type="entry name" value="SAT4-like"/>
</dbReference>